<feature type="compositionally biased region" description="Polar residues" evidence="4">
    <location>
        <begin position="401"/>
        <end position="410"/>
    </location>
</feature>
<evidence type="ECO:0000256" key="4">
    <source>
        <dbReference type="SAM" id="MobiDB-lite"/>
    </source>
</evidence>
<keyword evidence="1" id="KW-0677">Repeat</keyword>
<feature type="compositionally biased region" description="Polar residues" evidence="4">
    <location>
        <begin position="317"/>
        <end position="336"/>
    </location>
</feature>
<dbReference type="Gene3D" id="1.25.40.20">
    <property type="entry name" value="Ankyrin repeat-containing domain"/>
    <property type="match status" value="1"/>
</dbReference>
<dbReference type="SMART" id="SM00248">
    <property type="entry name" value="ANK"/>
    <property type="match status" value="5"/>
</dbReference>
<evidence type="ECO:0000256" key="2">
    <source>
        <dbReference type="ARBA" id="ARBA00023043"/>
    </source>
</evidence>
<feature type="region of interest" description="Disordered" evidence="4">
    <location>
        <begin position="317"/>
        <end position="353"/>
    </location>
</feature>
<dbReference type="KEGG" id="spu:105443621"/>
<dbReference type="SUPFAM" id="SSF48403">
    <property type="entry name" value="Ankyrin repeat"/>
    <property type="match status" value="1"/>
</dbReference>
<dbReference type="InterPro" id="IPR036770">
    <property type="entry name" value="Ankyrin_rpt-contain_sf"/>
</dbReference>
<feature type="repeat" description="ANK" evidence="3">
    <location>
        <begin position="149"/>
        <end position="181"/>
    </location>
</feature>
<dbReference type="GeneID" id="105443621"/>
<dbReference type="RefSeq" id="XP_011675287.1">
    <property type="nucleotide sequence ID" value="XM_011676985.2"/>
</dbReference>
<dbReference type="OMA" id="RTHNAYG"/>
<dbReference type="Pfam" id="PF12796">
    <property type="entry name" value="Ank_2"/>
    <property type="match status" value="1"/>
</dbReference>
<keyword evidence="2 3" id="KW-0040">ANK repeat</keyword>
<dbReference type="AlphaFoldDB" id="A0A7M7HK35"/>
<feature type="compositionally biased region" description="Low complexity" evidence="4">
    <location>
        <begin position="452"/>
        <end position="465"/>
    </location>
</feature>
<reference evidence="6" key="1">
    <citation type="submission" date="2015-02" db="EMBL/GenBank/DDBJ databases">
        <title>Genome sequencing for Strongylocentrotus purpuratus.</title>
        <authorList>
            <person name="Murali S."/>
            <person name="Liu Y."/>
            <person name="Vee V."/>
            <person name="English A."/>
            <person name="Wang M."/>
            <person name="Skinner E."/>
            <person name="Han Y."/>
            <person name="Muzny D.M."/>
            <person name="Worley K.C."/>
            <person name="Gibbs R.A."/>
        </authorList>
    </citation>
    <scope>NUCLEOTIDE SEQUENCE</scope>
</reference>
<keyword evidence="6" id="KW-1185">Reference proteome</keyword>
<proteinExistence type="predicted"/>
<dbReference type="Proteomes" id="UP000007110">
    <property type="component" value="Unassembled WGS sequence"/>
</dbReference>
<sequence>MSKTSIQDIPDLHLAILKGQFQDIRYLVTTGEDVNIQDPAEHRTPLMLCAMIEQEDWGVGIARLLLANGAMVGYSDRRGQNALMTACIFGRTELVKVFLKAVDYDPNQRDRYSNTALFYAASNGKEGVVEAVIKSLLHFKLPLDKPNKWGMTPLLEACRQGHERVAQMLEDHGASTEVKDANLHWGPMEWKHDHEQRVIDEAPRRKSYDKPWLRNKDIRTRKRTVSLGSLRNGLPSISNSRTSHRSDMEDDVFLPPAIVVSRTKSEEALSSPRTSLQKEKKLPSTSTKRRMLFKPWIQDLTKGHFITATFAPAPATSETLQLHSAPNTSSTTSLSRQRGKNHRNRQVDPGVDYHQSHFKQIFQRYEIQSSDSFRQCAKTPEHMKIPEIQPVMEQLTPRQAHASSKLTRQQSRLNMNGSSRLSSSSSSLDLNAGRKSKAGDLRARDRGRTFEDSASSVSSEDSSAARMMVTAFRRRKGSFVPPGVGDKQG</sequence>
<feature type="compositionally biased region" description="Low complexity" evidence="4">
    <location>
        <begin position="411"/>
        <end position="431"/>
    </location>
</feature>
<reference evidence="5" key="2">
    <citation type="submission" date="2021-01" db="UniProtKB">
        <authorList>
            <consortium name="EnsemblMetazoa"/>
        </authorList>
    </citation>
    <scope>IDENTIFICATION</scope>
</reference>
<dbReference type="PANTHER" id="PTHR24173">
    <property type="entry name" value="ANKYRIN REPEAT CONTAINING"/>
    <property type="match status" value="1"/>
</dbReference>
<name>A0A7M7HK35_STRPU</name>
<organism evidence="5 6">
    <name type="scientific">Strongylocentrotus purpuratus</name>
    <name type="common">Purple sea urchin</name>
    <dbReference type="NCBI Taxonomy" id="7668"/>
    <lineage>
        <taxon>Eukaryota</taxon>
        <taxon>Metazoa</taxon>
        <taxon>Echinodermata</taxon>
        <taxon>Eleutherozoa</taxon>
        <taxon>Echinozoa</taxon>
        <taxon>Echinoidea</taxon>
        <taxon>Euechinoidea</taxon>
        <taxon>Echinacea</taxon>
        <taxon>Camarodonta</taxon>
        <taxon>Echinidea</taxon>
        <taxon>Strongylocentrotidae</taxon>
        <taxon>Strongylocentrotus</taxon>
    </lineage>
</organism>
<dbReference type="PROSITE" id="PS50088">
    <property type="entry name" value="ANK_REPEAT"/>
    <property type="match status" value="2"/>
</dbReference>
<feature type="region of interest" description="Disordered" evidence="4">
    <location>
        <begin position="229"/>
        <end position="250"/>
    </location>
</feature>
<feature type="region of interest" description="Disordered" evidence="4">
    <location>
        <begin position="263"/>
        <end position="287"/>
    </location>
</feature>
<protein>
    <submittedName>
        <fullName evidence="5">Uncharacterized protein</fullName>
    </submittedName>
</protein>
<feature type="repeat" description="ANK" evidence="3">
    <location>
        <begin position="7"/>
        <end position="39"/>
    </location>
</feature>
<feature type="region of interest" description="Disordered" evidence="4">
    <location>
        <begin position="396"/>
        <end position="489"/>
    </location>
</feature>
<evidence type="ECO:0000313" key="6">
    <source>
        <dbReference type="Proteomes" id="UP000007110"/>
    </source>
</evidence>
<evidence type="ECO:0000313" key="5">
    <source>
        <dbReference type="EnsemblMetazoa" id="XP_011675287"/>
    </source>
</evidence>
<accession>A0A7M7HK35</accession>
<dbReference type="PROSITE" id="PS50297">
    <property type="entry name" value="ANK_REP_REGION"/>
    <property type="match status" value="1"/>
</dbReference>
<dbReference type="InterPro" id="IPR002110">
    <property type="entry name" value="Ankyrin_rpt"/>
</dbReference>
<dbReference type="EnsemblMetazoa" id="XM_011676985">
    <property type="protein sequence ID" value="XP_011675287"/>
    <property type="gene ID" value="LOC105443621"/>
</dbReference>
<feature type="compositionally biased region" description="Basic and acidic residues" evidence="4">
    <location>
        <begin position="437"/>
        <end position="451"/>
    </location>
</feature>
<dbReference type="OrthoDB" id="5406014at2759"/>
<evidence type="ECO:0000256" key="3">
    <source>
        <dbReference type="PROSITE-ProRule" id="PRU00023"/>
    </source>
</evidence>
<evidence type="ECO:0000256" key="1">
    <source>
        <dbReference type="ARBA" id="ARBA00022737"/>
    </source>
</evidence>
<dbReference type="InParanoid" id="A0A7M7HK35"/>
<dbReference type="PANTHER" id="PTHR24173:SF76">
    <property type="match status" value="1"/>
</dbReference>
<dbReference type="Pfam" id="PF13637">
    <property type="entry name" value="Ank_4"/>
    <property type="match status" value="1"/>
</dbReference>